<dbReference type="SUPFAM" id="SSF52047">
    <property type="entry name" value="RNI-like"/>
    <property type="match status" value="1"/>
</dbReference>
<evidence type="ECO:0000313" key="1">
    <source>
        <dbReference type="EnsemblMetazoa" id="XP_014254589.1"/>
    </source>
</evidence>
<protein>
    <recommendedName>
        <fullName evidence="3">Mitochondrial ATP synthase regulatory component factor B</fullName>
    </recommendedName>
</protein>
<name>A0A8I6S2G0_CIMLE</name>
<dbReference type="GeneID" id="106669562"/>
<dbReference type="AlphaFoldDB" id="A0A8I6S2G0"/>
<reference evidence="1" key="1">
    <citation type="submission" date="2022-01" db="UniProtKB">
        <authorList>
            <consortium name="EnsemblMetazoa"/>
        </authorList>
    </citation>
    <scope>IDENTIFICATION</scope>
</reference>
<evidence type="ECO:0000313" key="2">
    <source>
        <dbReference type="Proteomes" id="UP000494040"/>
    </source>
</evidence>
<dbReference type="Proteomes" id="UP000494040">
    <property type="component" value="Unassembled WGS sequence"/>
</dbReference>
<accession>A0A8I6S2G0</accession>
<dbReference type="Gene3D" id="3.80.10.10">
    <property type="entry name" value="Ribonuclease Inhibitor"/>
    <property type="match status" value="1"/>
</dbReference>
<evidence type="ECO:0008006" key="3">
    <source>
        <dbReference type="Google" id="ProtNLM"/>
    </source>
</evidence>
<proteinExistence type="predicted"/>
<organism evidence="1 2">
    <name type="scientific">Cimex lectularius</name>
    <name type="common">Bed bug</name>
    <name type="synonym">Acanthia lectularia</name>
    <dbReference type="NCBI Taxonomy" id="79782"/>
    <lineage>
        <taxon>Eukaryota</taxon>
        <taxon>Metazoa</taxon>
        <taxon>Ecdysozoa</taxon>
        <taxon>Arthropoda</taxon>
        <taxon>Hexapoda</taxon>
        <taxon>Insecta</taxon>
        <taxon>Pterygota</taxon>
        <taxon>Neoptera</taxon>
        <taxon>Paraneoptera</taxon>
        <taxon>Hemiptera</taxon>
        <taxon>Heteroptera</taxon>
        <taxon>Panheteroptera</taxon>
        <taxon>Cimicomorpha</taxon>
        <taxon>Cimicidae</taxon>
        <taxon>Cimex</taxon>
    </lineage>
</organism>
<keyword evidence="2" id="KW-1185">Reference proteome</keyword>
<dbReference type="InterPro" id="IPR032675">
    <property type="entry name" value="LRR_dom_sf"/>
</dbReference>
<dbReference type="EnsemblMetazoa" id="XM_014399103.2">
    <property type="protein sequence ID" value="XP_014254589.1"/>
    <property type="gene ID" value="LOC106669562"/>
</dbReference>
<dbReference type="OrthoDB" id="5859291at2759"/>
<sequence>MWIPTSVKALQHCKSLTSPPKREFFASLNFIFNRVSAERVKEVGPDRACAEWLMKNGAFIRWIGNSDFVGHYNSLPLDPKLTGNYNIEEVKADQASISHHGFDHFSGCHNLSTLSFQKCWFVGDKALLKLGVLKDSLVNLEIIACDMVTENGIKDLKHLCNLRFLTIGKLKNVRNFEKNIENLASELPGCKIILC</sequence>
<dbReference type="RefSeq" id="XP_014254589.1">
    <property type="nucleotide sequence ID" value="XM_014399103.2"/>
</dbReference>